<dbReference type="Proteomes" id="UP000663508">
    <property type="component" value="Plasmid pVL1_3"/>
</dbReference>
<dbReference type="EMBL" id="AP024148">
    <property type="protein sequence ID" value="BCM87916.1"/>
    <property type="molecule type" value="Genomic_DNA"/>
</dbReference>
<dbReference type="AlphaFoldDB" id="A0A8H9CAK6"/>
<evidence type="ECO:0000256" key="1">
    <source>
        <dbReference type="SAM" id="MobiDB-lite"/>
    </source>
</evidence>
<proteinExistence type="predicted"/>
<reference evidence="2" key="1">
    <citation type="submission" date="2020-11" db="EMBL/GenBank/DDBJ databases">
        <title>Complete genome sequence of a novel pathogenic Methylobacterium strain isolated from rice in Vietnam.</title>
        <authorList>
            <person name="Lai K."/>
            <person name="Okazaki S."/>
            <person name="Higashi K."/>
            <person name="Mori H."/>
            <person name="Toyoda A."/>
            <person name="Kurokawa K."/>
        </authorList>
    </citation>
    <scope>NUCLEOTIDE SEQUENCE</scope>
    <source>
        <strain evidence="2">VL1</strain>
        <plasmid evidence="2">pVL1_3</plasmid>
    </source>
</reference>
<dbReference type="RefSeq" id="WP_207184063.1">
    <property type="nucleotide sequence ID" value="NZ_AP024148.1"/>
</dbReference>
<geneLocation type="plasmid" evidence="2 3">
    <name>pVL1_3</name>
</geneLocation>
<keyword evidence="2" id="KW-0614">Plasmid</keyword>
<dbReference type="KEGG" id="mind:mvi_63770"/>
<evidence type="ECO:0000313" key="3">
    <source>
        <dbReference type="Proteomes" id="UP000663508"/>
    </source>
</evidence>
<name>A0A8H9CAK6_9HYPH</name>
<sequence>MPTRTPPTIDEVAVILPAIVRALTILVDNLEPLVELACQSTNLPEEAADALSDLGHTLTEHSRTIMREATERRRTGPGRVVLLKPPVEPGAGDRPLDQE</sequence>
<evidence type="ECO:0000313" key="2">
    <source>
        <dbReference type="EMBL" id="BCM87916.1"/>
    </source>
</evidence>
<organism evidence="2 3">
    <name type="scientific">Methylobacterium indicum</name>
    <dbReference type="NCBI Taxonomy" id="1775910"/>
    <lineage>
        <taxon>Bacteria</taxon>
        <taxon>Pseudomonadati</taxon>
        <taxon>Pseudomonadota</taxon>
        <taxon>Alphaproteobacteria</taxon>
        <taxon>Hyphomicrobiales</taxon>
        <taxon>Methylobacteriaceae</taxon>
        <taxon>Methylobacterium</taxon>
    </lineage>
</organism>
<feature type="region of interest" description="Disordered" evidence="1">
    <location>
        <begin position="67"/>
        <end position="99"/>
    </location>
</feature>
<accession>A0A8H9CAK6</accession>
<gene>
    <name evidence="2" type="ORF">mvi_63770</name>
</gene>
<protein>
    <submittedName>
        <fullName evidence="2">Uncharacterized protein</fullName>
    </submittedName>
</protein>